<dbReference type="InterPro" id="IPR000048">
    <property type="entry name" value="IQ_motif_EF-hand-BS"/>
</dbReference>
<dbReference type="SUPFAM" id="SSF52540">
    <property type="entry name" value="P-loop containing nucleoside triphosphate hydrolases"/>
    <property type="match status" value="2"/>
</dbReference>
<keyword evidence="5" id="KW-1185">Reference proteome</keyword>
<dbReference type="GeneID" id="16073392"/>
<gene>
    <name evidence="4" type="ORF">PTSG_05928</name>
</gene>
<dbReference type="GO" id="GO:0005096">
    <property type="term" value="F:GTPase activator activity"/>
    <property type="evidence" value="ECO:0007669"/>
    <property type="project" value="TreeGrafter"/>
</dbReference>
<dbReference type="Proteomes" id="UP000007799">
    <property type="component" value="Unassembled WGS sequence"/>
</dbReference>
<dbReference type="RefSeq" id="XP_004992821.1">
    <property type="nucleotide sequence ID" value="XM_004992764.1"/>
</dbReference>
<reference evidence="4" key="1">
    <citation type="submission" date="2009-08" db="EMBL/GenBank/DDBJ databases">
        <title>Annotation of Salpingoeca rosetta.</title>
        <authorList>
            <consortium name="The Broad Institute Genome Sequencing Platform"/>
            <person name="Russ C."/>
            <person name="Cuomo C."/>
            <person name="Burger G."/>
            <person name="Gray M.W."/>
            <person name="Holland P.W.H."/>
            <person name="King N."/>
            <person name="Lang F.B.F."/>
            <person name="Roger A.J."/>
            <person name="Ruiz-Trillo I."/>
            <person name="Young S.K."/>
            <person name="Zeng Q."/>
            <person name="Gargeya S."/>
            <person name="Alvarado L."/>
            <person name="Berlin A."/>
            <person name="Chapman S.B."/>
            <person name="Chen Z."/>
            <person name="Freedman E."/>
            <person name="Gellesch M."/>
            <person name="Goldberg J."/>
            <person name="Griggs A."/>
            <person name="Gujja S."/>
            <person name="Heilman E."/>
            <person name="Heiman D."/>
            <person name="Howarth C."/>
            <person name="Mehta T."/>
            <person name="Neiman D."/>
            <person name="Pearson M."/>
            <person name="Roberts A."/>
            <person name="Saif S."/>
            <person name="Shea T."/>
            <person name="Shenoy N."/>
            <person name="Sisk P."/>
            <person name="Stolte C."/>
            <person name="Sykes S."/>
            <person name="White J."/>
            <person name="Yandava C."/>
            <person name="Haas B."/>
            <person name="Nusbaum C."/>
            <person name="Birren B."/>
        </authorList>
    </citation>
    <scope>NUCLEOTIDE SEQUENCE [LARGE SCALE GENOMIC DNA]</scope>
    <source>
        <strain evidence="4">ATCC 50818</strain>
    </source>
</reference>
<evidence type="ECO:0000256" key="1">
    <source>
        <dbReference type="SAM" id="Coils"/>
    </source>
</evidence>
<dbReference type="Gene3D" id="1.10.150.50">
    <property type="entry name" value="Transcription Factor, Ets-1"/>
    <property type="match status" value="1"/>
</dbReference>
<dbReference type="PANTHER" id="PTHR14149">
    <property type="entry name" value="RAS GTPASE-ACTIVATING PROTEIN WITH IQ MOTIF"/>
    <property type="match status" value="1"/>
</dbReference>
<evidence type="ECO:0000259" key="3">
    <source>
        <dbReference type="PROSITE" id="PS50105"/>
    </source>
</evidence>
<dbReference type="PROSITE" id="PS50096">
    <property type="entry name" value="IQ"/>
    <property type="match status" value="10"/>
</dbReference>
<dbReference type="InterPro" id="IPR000593">
    <property type="entry name" value="RasGAP_C"/>
</dbReference>
<feature type="compositionally biased region" description="Low complexity" evidence="2">
    <location>
        <begin position="1354"/>
        <end position="1371"/>
    </location>
</feature>
<dbReference type="CDD" id="cd23767">
    <property type="entry name" value="IQCD"/>
    <property type="match status" value="1"/>
</dbReference>
<dbReference type="EMBL" id="GL832969">
    <property type="protein sequence ID" value="EGD74564.1"/>
    <property type="molecule type" value="Genomic_DNA"/>
</dbReference>
<feature type="compositionally biased region" description="Low complexity" evidence="2">
    <location>
        <begin position="1062"/>
        <end position="1077"/>
    </location>
</feature>
<evidence type="ECO:0000313" key="5">
    <source>
        <dbReference type="Proteomes" id="UP000007799"/>
    </source>
</evidence>
<feature type="region of interest" description="Disordered" evidence="2">
    <location>
        <begin position="1023"/>
        <end position="1090"/>
    </location>
</feature>
<organism evidence="5">
    <name type="scientific">Salpingoeca rosetta (strain ATCC 50818 / BSB-021)</name>
    <dbReference type="NCBI Taxonomy" id="946362"/>
    <lineage>
        <taxon>Eukaryota</taxon>
        <taxon>Choanoflagellata</taxon>
        <taxon>Craspedida</taxon>
        <taxon>Salpingoecidae</taxon>
        <taxon>Salpingoeca</taxon>
    </lineage>
</organism>
<name>F2UD69_SALR5</name>
<dbReference type="SMART" id="SM00015">
    <property type="entry name" value="IQ"/>
    <property type="match status" value="10"/>
</dbReference>
<dbReference type="CDD" id="cd04519">
    <property type="entry name" value="RasGAP"/>
    <property type="match status" value="1"/>
</dbReference>
<feature type="compositionally biased region" description="Basic residues" evidence="2">
    <location>
        <begin position="1321"/>
        <end position="1330"/>
    </location>
</feature>
<protein>
    <recommendedName>
        <fullName evidence="3">SAM domain-containing protein</fullName>
    </recommendedName>
</protein>
<feature type="compositionally biased region" description="Low complexity" evidence="2">
    <location>
        <begin position="1034"/>
        <end position="1052"/>
    </location>
</feature>
<dbReference type="InterPro" id="IPR013761">
    <property type="entry name" value="SAM/pointed_sf"/>
</dbReference>
<feature type="region of interest" description="Disordered" evidence="2">
    <location>
        <begin position="1302"/>
        <end position="1371"/>
    </location>
</feature>
<feature type="coiled-coil region" evidence="1">
    <location>
        <begin position="505"/>
        <end position="539"/>
    </location>
</feature>
<sequence length="1551" mass="168724">MDDEQHAAAQVVQAAWRGYVQRKDYARTLRAVVRVQAYIRGWLQKRDFEWMLDFFWENEDTVIYLQSLWRGYKARKLLKQLKAKRDSNSSNTAQKDAAERAAVEEASATRIQAAYRGFSARKTYAAEKEAKAAREAAERAAVEEASATRIQAAYRGFSARKTYAAEKEAKAAREAAERAAVEEASATRIQAARSAAEKEAKAAREAAERAAVEEASATRIQAAYRGFSARKTYAAEKEAKAAREAAERAAVEEASATRIQAACRGFSARKTYAAEKEAKAAREAAERAAVEEASATRIQTYAAEKEAKATCEAAERAAVEEASATRIQAAYRGFSARKTYAAEKEAKAPRTYAAEKEAKAAREAAERAAVEEASATRIQAAYRGFSARKTYAAEKEAKAAACSEYIEVSGEELSSMLQQLSPGDTVDSPASPSQSRSIHNDGFNLAPYAVDEVTTAVIMIQRHVRGFLTRKLYNNLRLQPDVNTVKRFLHVLTQSSEDCALDVEVQKLKSDLIVKINSLAKAEEELKRLDEMIAAIIKNQTGLGQAAAASQSIARSAKATRANMESSAVLDAYGGLLYVLQTQPRYWEAMLRDNKPGYLHYLLDVCFNRGSSAREEALLLKVYRHVLSESFWHVLSEHRDFDAWCDAVLKDPRVAFVSQRFMRSLDGLAVSGIAPIIRAWLLSAEDADIIGTTSSSGGGGGGGGMQRPRTQTMARNYANALYGMPEDVRGWTVGDVGTWLKKSKRAHVAPLMFSQDINGERLLALTSAQLGEIGIRDMETMSSLAADLMVLQDHDTRMHGARDGDEEAEDEPAYYTLAKEIVSCLIHGWKRLPFSLCFLLREAHDFMKAHFGQQAHGTLIRFVGRLFVHTYVTPLLTKGVLVEYLEGTHQRKFRLTQEQSTNLLTCCDILEHALLADGAPVPANKPEDVHRAFTRFCKQHSPKLVEVTRRICQVRSLDDYYGVDEYSDIVTLSEMCVYVSPGDMLNLHQMVLSSCTKAFPTDTLLKDTLSKLHSDLSERTSFVLHSSNSGGGDANANANSGSRGGSRIASVRSKLRPSLRRGGSSTTSTSNGHSSNSGGDGGVGVGNTEGAHALSESPLAADTIRVPKTYELGFEAAAVHTPVVVRLKVFVQQSEDEHGSRLQKMMAETKKKVIDLLRMVRGRTTLKSVLYDPISPREEMAHRAFTLNVMKNTRLTDQARRSTLSKIGARLSELQAEVRETLEAELIPAGLVSPDDDYNAILAAIVKDIREHALLRRFRRKEKSKLEASRVLAETKQLRVEQRVAFYEEYIEQCRVAFGDDSSGTGVGSGGSGGSALADRKKSKRGRPGSKRRDGGVSVNVQPSARGGSGVLLGGPASSPASPASTSTGTATSASATAIGSDGAVKSVAGTPAGVVVQGATAVGGSGASGIVTSTNASSSNSTGGAGGSGGSRLFGKLRRKHTAQAAAKALAKNRFGTHQYSGQKLKSKGVLVEVHNASRPLKEMTFEFTSYEAGVYTIIAQLHRGLYERSQVTWDDLDAMLQNGNTELTSIEGCELNVKELMALLKKKFQ</sequence>
<evidence type="ECO:0000256" key="2">
    <source>
        <dbReference type="SAM" id="MobiDB-lite"/>
    </source>
</evidence>
<dbReference type="PROSITE" id="PS50105">
    <property type="entry name" value="SAM_DOMAIN"/>
    <property type="match status" value="1"/>
</dbReference>
<dbReference type="InParanoid" id="F2UD69"/>
<feature type="compositionally biased region" description="Gly residues" evidence="2">
    <location>
        <begin position="1078"/>
        <end position="1087"/>
    </location>
</feature>
<dbReference type="SMART" id="SM00454">
    <property type="entry name" value="SAM"/>
    <property type="match status" value="1"/>
</dbReference>
<dbReference type="SUPFAM" id="SSF143885">
    <property type="entry name" value="RGC domain-like"/>
    <property type="match status" value="1"/>
</dbReference>
<dbReference type="eggNOG" id="KOG2128">
    <property type="taxonomic scope" value="Eukaryota"/>
</dbReference>
<feature type="compositionally biased region" description="Gly residues" evidence="2">
    <location>
        <begin position="1424"/>
        <end position="1433"/>
    </location>
</feature>
<dbReference type="InterPro" id="IPR008936">
    <property type="entry name" value="Rho_GTPase_activation_prot"/>
</dbReference>
<dbReference type="SUPFAM" id="SSF48350">
    <property type="entry name" value="GTPase activation domain, GAP"/>
    <property type="match status" value="1"/>
</dbReference>
<dbReference type="InterPro" id="IPR001660">
    <property type="entry name" value="SAM"/>
</dbReference>
<dbReference type="Pfam" id="PF03836">
    <property type="entry name" value="RasGAP_C"/>
    <property type="match status" value="1"/>
</dbReference>
<dbReference type="eggNOG" id="KOG0160">
    <property type="taxonomic scope" value="Eukaryota"/>
</dbReference>
<dbReference type="Pfam" id="PF00612">
    <property type="entry name" value="IQ"/>
    <property type="match status" value="10"/>
</dbReference>
<evidence type="ECO:0000313" key="4">
    <source>
        <dbReference type="EMBL" id="EGD74564.1"/>
    </source>
</evidence>
<dbReference type="Gene3D" id="1.10.506.10">
    <property type="entry name" value="GTPase Activation - p120gap, domain 1"/>
    <property type="match status" value="2"/>
</dbReference>
<dbReference type="GO" id="GO:0005938">
    <property type="term" value="C:cell cortex"/>
    <property type="evidence" value="ECO:0007669"/>
    <property type="project" value="TreeGrafter"/>
</dbReference>
<dbReference type="Gene3D" id="1.20.5.190">
    <property type="match status" value="4"/>
</dbReference>
<proteinExistence type="predicted"/>
<dbReference type="KEGG" id="sre:PTSG_05928"/>
<feature type="compositionally biased region" description="Gly residues" evidence="2">
    <location>
        <begin position="1305"/>
        <end position="1314"/>
    </location>
</feature>
<dbReference type="PANTHER" id="PTHR14149:SF14">
    <property type="entry name" value="CALPONIN-HOMOLOGY (CH) DOMAIN-CONTAINING PROTEIN"/>
    <property type="match status" value="1"/>
</dbReference>
<dbReference type="SUPFAM" id="SSF47769">
    <property type="entry name" value="SAM/Pointed domain"/>
    <property type="match status" value="1"/>
</dbReference>
<feature type="region of interest" description="Disordered" evidence="2">
    <location>
        <begin position="1415"/>
        <end position="1434"/>
    </location>
</feature>
<feature type="domain" description="SAM" evidence="3">
    <location>
        <begin position="731"/>
        <end position="794"/>
    </location>
</feature>
<keyword evidence="1" id="KW-0175">Coiled coil</keyword>
<dbReference type="InterPro" id="IPR027417">
    <property type="entry name" value="P-loop_NTPase"/>
</dbReference>
<dbReference type="STRING" id="946362.F2UD69"/>
<accession>F2UD69</accession>
<feature type="coiled-coil region" evidence="1">
    <location>
        <begin position="125"/>
        <end position="293"/>
    </location>
</feature>